<organism evidence="3 4">
    <name type="scientific">Gracilibacillus marinus</name>
    <dbReference type="NCBI Taxonomy" id="630535"/>
    <lineage>
        <taxon>Bacteria</taxon>
        <taxon>Bacillati</taxon>
        <taxon>Bacillota</taxon>
        <taxon>Bacilli</taxon>
        <taxon>Bacillales</taxon>
        <taxon>Bacillaceae</taxon>
        <taxon>Gracilibacillus</taxon>
    </lineage>
</organism>
<sequence>MVGRENFEIELEKVEKLIIQLAKKTQTQLDNAVKALYDRNTDLANDVIKTDKELDQLDFSINETAILLIARQQPVATDLRRLVVAIRMSTDLERMADNAKNIAKAALRLGAEHELIVHGNIDEMREIAIKMIDIAIKAYENEDISFARKLAEMDDLIDHMYSSMLTELFERTATNHLNIEHIMQVAFSGRFVERIGDHATNIGEDVMYLVKGESADLNS</sequence>
<dbReference type="RefSeq" id="WP_390199593.1">
    <property type="nucleotide sequence ID" value="NZ_JBHSDV010000003.1"/>
</dbReference>
<feature type="domain" description="PhoU" evidence="2">
    <location>
        <begin position="18"/>
        <end position="105"/>
    </location>
</feature>
<evidence type="ECO:0000259" key="2">
    <source>
        <dbReference type="Pfam" id="PF01895"/>
    </source>
</evidence>
<proteinExistence type="inferred from homology"/>
<dbReference type="NCBIfam" id="TIGR02135">
    <property type="entry name" value="phoU_full"/>
    <property type="match status" value="1"/>
</dbReference>
<dbReference type="InterPro" id="IPR038078">
    <property type="entry name" value="PhoU-like_sf"/>
</dbReference>
<evidence type="ECO:0000256" key="1">
    <source>
        <dbReference type="PIRNR" id="PIRNR003107"/>
    </source>
</evidence>
<dbReference type="InterPro" id="IPR026022">
    <property type="entry name" value="PhoU_dom"/>
</dbReference>
<keyword evidence="1" id="KW-0592">Phosphate transport</keyword>
<keyword evidence="1" id="KW-0963">Cytoplasm</keyword>
<name>A0ABV8VWH2_9BACI</name>
<comment type="similarity">
    <text evidence="1">Belongs to the PhoU family.</text>
</comment>
<dbReference type="PIRSF" id="PIRSF003107">
    <property type="entry name" value="PhoU"/>
    <property type="match status" value="1"/>
</dbReference>
<dbReference type="Pfam" id="PF01895">
    <property type="entry name" value="PhoU"/>
    <property type="match status" value="2"/>
</dbReference>
<dbReference type="InterPro" id="IPR028366">
    <property type="entry name" value="PhoU"/>
</dbReference>
<dbReference type="SUPFAM" id="SSF109755">
    <property type="entry name" value="PhoU-like"/>
    <property type="match status" value="1"/>
</dbReference>
<gene>
    <name evidence="3" type="primary">phoU</name>
    <name evidence="3" type="ORF">ACFOZ1_12035</name>
</gene>
<evidence type="ECO:0000313" key="3">
    <source>
        <dbReference type="EMBL" id="MFC4388524.1"/>
    </source>
</evidence>
<protein>
    <recommendedName>
        <fullName evidence="1">Phosphate-specific transport system accessory protein PhoU</fullName>
    </recommendedName>
</protein>
<comment type="subcellular location">
    <subcellularLocation>
        <location evidence="1">Cytoplasm</location>
    </subcellularLocation>
</comment>
<dbReference type="Gene3D" id="1.20.58.220">
    <property type="entry name" value="Phosphate transport system protein phou homolog 2, domain 2"/>
    <property type="match status" value="1"/>
</dbReference>
<dbReference type="PANTHER" id="PTHR42930:SF3">
    <property type="entry name" value="PHOSPHATE-SPECIFIC TRANSPORT SYSTEM ACCESSORY PROTEIN PHOU"/>
    <property type="match status" value="1"/>
</dbReference>
<dbReference type="Proteomes" id="UP001595880">
    <property type="component" value="Unassembled WGS sequence"/>
</dbReference>
<reference evidence="4" key="1">
    <citation type="journal article" date="2019" name="Int. J. Syst. Evol. Microbiol.">
        <title>The Global Catalogue of Microorganisms (GCM) 10K type strain sequencing project: providing services to taxonomists for standard genome sequencing and annotation.</title>
        <authorList>
            <consortium name="The Broad Institute Genomics Platform"/>
            <consortium name="The Broad Institute Genome Sequencing Center for Infectious Disease"/>
            <person name="Wu L."/>
            <person name="Ma J."/>
        </authorList>
    </citation>
    <scope>NUCLEOTIDE SEQUENCE [LARGE SCALE GENOMIC DNA]</scope>
    <source>
        <strain evidence="4">KACC 14058</strain>
    </source>
</reference>
<keyword evidence="1" id="KW-0813">Transport</keyword>
<dbReference type="PANTHER" id="PTHR42930">
    <property type="entry name" value="PHOSPHATE-SPECIFIC TRANSPORT SYSTEM ACCESSORY PROTEIN PHOU"/>
    <property type="match status" value="1"/>
</dbReference>
<comment type="subunit">
    <text evidence="1">Homodimer.</text>
</comment>
<dbReference type="EMBL" id="JBHSDV010000003">
    <property type="protein sequence ID" value="MFC4388524.1"/>
    <property type="molecule type" value="Genomic_DNA"/>
</dbReference>
<comment type="caution">
    <text evidence="3">The sequence shown here is derived from an EMBL/GenBank/DDBJ whole genome shotgun (WGS) entry which is preliminary data.</text>
</comment>
<feature type="domain" description="PhoU" evidence="2">
    <location>
        <begin position="121"/>
        <end position="206"/>
    </location>
</feature>
<accession>A0ABV8VWH2</accession>
<evidence type="ECO:0000313" key="4">
    <source>
        <dbReference type="Proteomes" id="UP001595880"/>
    </source>
</evidence>
<comment type="function">
    <text evidence="1">Plays a role in the regulation of phosphate uptake.</text>
</comment>
<keyword evidence="4" id="KW-1185">Reference proteome</keyword>